<evidence type="ECO:0000313" key="3">
    <source>
        <dbReference type="Proteomes" id="UP000009134"/>
    </source>
</evidence>
<reference evidence="3" key="1">
    <citation type="submission" date="2006-01" db="EMBL/GenBank/DDBJ databases">
        <title>Complete sequence of Novosphingobium aromaticivorans DSM 12444.</title>
        <authorList>
            <consortium name="US DOE Joint Genome Institute"/>
            <person name="Copeland A."/>
            <person name="Lucas S."/>
            <person name="Lapidus A."/>
            <person name="Barry K."/>
            <person name="Detter J.C."/>
            <person name="Glavina T."/>
            <person name="Hammon N."/>
            <person name="Israni S."/>
            <person name="Pitluck S."/>
            <person name="Chain P."/>
            <person name="Malfatti S."/>
            <person name="Shin M."/>
            <person name="Vergez L."/>
            <person name="Schmutz J."/>
            <person name="Larimer F."/>
            <person name="Land M."/>
            <person name="Kyrpides N."/>
            <person name="Ivanova N."/>
            <person name="Fredrickson J."/>
            <person name="Balkwill D."/>
            <person name="Romine M.F."/>
            <person name="Richardson P."/>
        </authorList>
    </citation>
    <scope>NUCLEOTIDE SEQUENCE [LARGE SCALE GENOMIC DNA]</scope>
    <source>
        <strain evidence="3">ATCC 700278 / DSM 12444 / CCUG 56034 / CIP 105152 / NBRC 16084 / F199</strain>
    </source>
</reference>
<feature type="chain" id="PRO_5004207753" description="UrcA family protein" evidence="1">
    <location>
        <begin position="23"/>
        <end position="153"/>
    </location>
</feature>
<dbReference type="eggNOG" id="ENOG5032NCK">
    <property type="taxonomic scope" value="Bacteria"/>
</dbReference>
<accession>Q2G6S8</accession>
<evidence type="ECO:0008006" key="4">
    <source>
        <dbReference type="Google" id="ProtNLM"/>
    </source>
</evidence>
<proteinExistence type="predicted"/>
<dbReference type="AlphaFoldDB" id="Q2G6S8"/>
<protein>
    <recommendedName>
        <fullName evidence="4">UrcA family protein</fullName>
    </recommendedName>
</protein>
<feature type="signal peptide" evidence="1">
    <location>
        <begin position="1"/>
        <end position="22"/>
    </location>
</feature>
<sequence length="153" mass="16398">MKNLVPAALALGVSLTAFPAQALEHRIALDHPDGPITADYRGAVSLETRQTGSAGPGGRAATLRCDWSVSLSVERTAIRGTALTARRSMTREGALKGSAPGWCSKSRDGIERIVEARRDSLREAMMAIVAQDRDAILVDADDARQRTRTDKEA</sequence>
<gene>
    <name evidence="2" type="ordered locus">Saro_2006</name>
</gene>
<evidence type="ECO:0000256" key="1">
    <source>
        <dbReference type="SAM" id="SignalP"/>
    </source>
</evidence>
<dbReference type="EMBL" id="CP000248">
    <property type="protein sequence ID" value="ABD26445.1"/>
    <property type="molecule type" value="Genomic_DNA"/>
</dbReference>
<name>Q2G6S8_NOVAD</name>
<dbReference type="STRING" id="279238.Saro_2006"/>
<dbReference type="HOGENOM" id="CLU_144145_0_0_5"/>
<keyword evidence="3" id="KW-1185">Reference proteome</keyword>
<dbReference type="Proteomes" id="UP000009134">
    <property type="component" value="Chromosome"/>
</dbReference>
<evidence type="ECO:0000313" key="2">
    <source>
        <dbReference type="EMBL" id="ABD26445.1"/>
    </source>
</evidence>
<keyword evidence="1" id="KW-0732">Signal</keyword>
<organism evidence="2 3">
    <name type="scientific">Novosphingobium aromaticivorans (strain ATCC 700278 / DSM 12444 / CCUG 56034 / CIP 105152 / NBRC 16084 / F199)</name>
    <dbReference type="NCBI Taxonomy" id="279238"/>
    <lineage>
        <taxon>Bacteria</taxon>
        <taxon>Pseudomonadati</taxon>
        <taxon>Pseudomonadota</taxon>
        <taxon>Alphaproteobacteria</taxon>
        <taxon>Sphingomonadales</taxon>
        <taxon>Sphingomonadaceae</taxon>
        <taxon>Novosphingobium</taxon>
    </lineage>
</organism>
<dbReference type="RefSeq" id="WP_011445654.1">
    <property type="nucleotide sequence ID" value="NC_007794.1"/>
</dbReference>
<dbReference type="KEGG" id="nar:Saro_2006"/>